<organism evidence="2 3">
    <name type="scientific">Phaeosphaeria nodorum (strain SN15 / ATCC MYA-4574 / FGSC 10173)</name>
    <name type="common">Glume blotch fungus</name>
    <name type="synonym">Parastagonospora nodorum</name>
    <dbReference type="NCBI Taxonomy" id="321614"/>
    <lineage>
        <taxon>Eukaryota</taxon>
        <taxon>Fungi</taxon>
        <taxon>Dikarya</taxon>
        <taxon>Ascomycota</taxon>
        <taxon>Pezizomycotina</taxon>
        <taxon>Dothideomycetes</taxon>
        <taxon>Pleosporomycetidae</taxon>
        <taxon>Pleosporales</taxon>
        <taxon>Pleosporineae</taxon>
        <taxon>Phaeosphaeriaceae</taxon>
        <taxon>Parastagonospora</taxon>
    </lineage>
</organism>
<gene>
    <name evidence="2" type="ORF">JI435_000390</name>
</gene>
<feature type="compositionally biased region" description="Basic residues" evidence="1">
    <location>
        <begin position="118"/>
        <end position="130"/>
    </location>
</feature>
<feature type="region of interest" description="Disordered" evidence="1">
    <location>
        <begin position="1"/>
        <end position="80"/>
    </location>
</feature>
<protein>
    <submittedName>
        <fullName evidence="2">Uncharacterized protein</fullName>
    </submittedName>
</protein>
<sequence>MAHNLELGSLRRNEDQHRTRSASSASRLGSARDAASGRGRTEHLASELRATATEFVPYPANSSSAPEKPGPEKVDISQLDPTTDLLGPVKYELDPYGIPWFYYMYQVQFAFDQGYQKGRSRSPKKTRQKKQYSSSASTADLRIQKAPTMAPALDSYQEQQRISIMPPPVSTVPLAEQRAQQQLSTDTEAIENDGTTPYSPFAAQKAIIDRHFPYRNATVTDRPVPGIDLTTIRNVGLPHGSRPMHQNTMPVRGNNYSNARRNYRSDNGLYTYRGRGAAGLRMADTVPFPAPVAPQGRPAGSNAPGEGCGLVDIIYGAERIGGEACQDCERDHPLD</sequence>
<name>A0A7U2HVU0_PHANO</name>
<dbReference type="Proteomes" id="UP000663193">
    <property type="component" value="Chromosome 1"/>
</dbReference>
<dbReference type="EMBL" id="CP069023">
    <property type="protein sequence ID" value="QRC90526.1"/>
    <property type="molecule type" value="Genomic_DNA"/>
</dbReference>
<accession>A0A7U2HVU0</accession>
<keyword evidence="3" id="KW-1185">Reference proteome</keyword>
<feature type="region of interest" description="Disordered" evidence="1">
    <location>
        <begin position="236"/>
        <end position="262"/>
    </location>
</feature>
<evidence type="ECO:0000313" key="3">
    <source>
        <dbReference type="Proteomes" id="UP000663193"/>
    </source>
</evidence>
<dbReference type="VEuPathDB" id="FungiDB:JI435_000390"/>
<evidence type="ECO:0000256" key="1">
    <source>
        <dbReference type="SAM" id="MobiDB-lite"/>
    </source>
</evidence>
<feature type="region of interest" description="Disordered" evidence="1">
    <location>
        <begin position="117"/>
        <end position="140"/>
    </location>
</feature>
<dbReference type="AlphaFoldDB" id="A0A7U2HVU0"/>
<dbReference type="OrthoDB" id="3795043at2759"/>
<proteinExistence type="predicted"/>
<feature type="compositionally biased region" description="Low complexity" evidence="1">
    <location>
        <begin position="21"/>
        <end position="38"/>
    </location>
</feature>
<reference evidence="3" key="1">
    <citation type="journal article" date="2021" name="BMC Genomics">
        <title>Chromosome-level genome assembly and manually-curated proteome of model necrotroph Parastagonospora nodorum Sn15 reveals a genome-wide trove of candidate effector homologs, and redundancy of virulence-related functions within an accessory chromosome.</title>
        <authorList>
            <person name="Bertazzoni S."/>
            <person name="Jones D.A.B."/>
            <person name="Phan H.T."/>
            <person name="Tan K.-C."/>
            <person name="Hane J.K."/>
        </authorList>
    </citation>
    <scope>NUCLEOTIDE SEQUENCE [LARGE SCALE GENOMIC DNA]</scope>
    <source>
        <strain evidence="3">SN15 / ATCC MYA-4574 / FGSC 10173)</strain>
    </source>
</reference>
<feature type="compositionally biased region" description="Basic and acidic residues" evidence="1">
    <location>
        <begin position="9"/>
        <end position="18"/>
    </location>
</feature>
<evidence type="ECO:0000313" key="2">
    <source>
        <dbReference type="EMBL" id="QRC90526.1"/>
    </source>
</evidence>